<reference evidence="1" key="1">
    <citation type="submission" date="2022-02" db="EMBL/GenBank/DDBJ databases">
        <title>Plant Genome Project.</title>
        <authorList>
            <person name="Zhang R.-G."/>
        </authorList>
    </citation>
    <scope>NUCLEOTIDE SEQUENCE</scope>
    <source>
        <strain evidence="1">AT1</strain>
    </source>
</reference>
<name>A0ACC0MQV3_RHOML</name>
<sequence length="226" mass="23608">MQRQLDANTFVAFDLAEAATATAAEQVAMEVVEEDVSDTPSSGDASMAQPSMPAGDIATRDVAGAREVELLQPHVGPVPYPHMKLETSVVVGGMLPDKPSLVDLGGDPNTVSTESLSSSEEFKNVIVYSADRDPSPSHAATSEAHEPPLPMGSRNSVGQVDVVVEPISAATVQLLMGGEDDFNELPLLSARGPPAGQHRATSYSTPSGSHQQSTSARIRSTKSFLG</sequence>
<gene>
    <name evidence="1" type="ORF">RHMOL_Rhmol08G0185100</name>
</gene>
<comment type="caution">
    <text evidence="1">The sequence shown here is derived from an EMBL/GenBank/DDBJ whole genome shotgun (WGS) entry which is preliminary data.</text>
</comment>
<evidence type="ECO:0000313" key="2">
    <source>
        <dbReference type="Proteomes" id="UP001062846"/>
    </source>
</evidence>
<dbReference type="Proteomes" id="UP001062846">
    <property type="component" value="Chromosome 8"/>
</dbReference>
<organism evidence="1 2">
    <name type="scientific">Rhododendron molle</name>
    <name type="common">Chinese azalea</name>
    <name type="synonym">Azalea mollis</name>
    <dbReference type="NCBI Taxonomy" id="49168"/>
    <lineage>
        <taxon>Eukaryota</taxon>
        <taxon>Viridiplantae</taxon>
        <taxon>Streptophyta</taxon>
        <taxon>Embryophyta</taxon>
        <taxon>Tracheophyta</taxon>
        <taxon>Spermatophyta</taxon>
        <taxon>Magnoliopsida</taxon>
        <taxon>eudicotyledons</taxon>
        <taxon>Gunneridae</taxon>
        <taxon>Pentapetalae</taxon>
        <taxon>asterids</taxon>
        <taxon>Ericales</taxon>
        <taxon>Ericaceae</taxon>
        <taxon>Ericoideae</taxon>
        <taxon>Rhodoreae</taxon>
        <taxon>Rhododendron</taxon>
    </lineage>
</organism>
<accession>A0ACC0MQV3</accession>
<evidence type="ECO:0000313" key="1">
    <source>
        <dbReference type="EMBL" id="KAI8543004.1"/>
    </source>
</evidence>
<dbReference type="EMBL" id="CM046395">
    <property type="protein sequence ID" value="KAI8543004.1"/>
    <property type="molecule type" value="Genomic_DNA"/>
</dbReference>
<protein>
    <submittedName>
        <fullName evidence="1">Uncharacterized protein</fullName>
    </submittedName>
</protein>
<keyword evidence="2" id="KW-1185">Reference proteome</keyword>
<proteinExistence type="predicted"/>